<reference evidence="6 7" key="1">
    <citation type="submission" date="2013-03" db="EMBL/GenBank/DDBJ databases">
        <title>The Genome Sequence of Capronia epimyces CBS 606.96.</title>
        <authorList>
            <consortium name="The Broad Institute Genomics Platform"/>
            <person name="Cuomo C."/>
            <person name="de Hoog S."/>
            <person name="Gorbushina A."/>
            <person name="Walker B."/>
            <person name="Young S.K."/>
            <person name="Zeng Q."/>
            <person name="Gargeya S."/>
            <person name="Fitzgerald M."/>
            <person name="Haas B."/>
            <person name="Abouelleil A."/>
            <person name="Allen A.W."/>
            <person name="Alvarado L."/>
            <person name="Arachchi H.M."/>
            <person name="Berlin A.M."/>
            <person name="Chapman S.B."/>
            <person name="Gainer-Dewar J."/>
            <person name="Goldberg J."/>
            <person name="Griggs A."/>
            <person name="Gujja S."/>
            <person name="Hansen M."/>
            <person name="Howarth C."/>
            <person name="Imamovic A."/>
            <person name="Ireland A."/>
            <person name="Larimer J."/>
            <person name="McCowan C."/>
            <person name="Murphy C."/>
            <person name="Pearson M."/>
            <person name="Poon T.W."/>
            <person name="Priest M."/>
            <person name="Roberts A."/>
            <person name="Saif S."/>
            <person name="Shea T."/>
            <person name="Sisk P."/>
            <person name="Sykes S."/>
            <person name="Wortman J."/>
            <person name="Nusbaum C."/>
            <person name="Birren B."/>
        </authorList>
    </citation>
    <scope>NUCLEOTIDE SEQUENCE [LARGE SCALE GENOMIC DNA]</scope>
    <source>
        <strain evidence="6 7">CBS 606.96</strain>
    </source>
</reference>
<feature type="repeat" description="RCC1" evidence="3">
    <location>
        <begin position="318"/>
        <end position="371"/>
    </location>
</feature>
<dbReference type="PROSITE" id="PS00625">
    <property type="entry name" value="RCC1_1"/>
    <property type="match status" value="1"/>
</dbReference>
<dbReference type="PRINTS" id="PR00633">
    <property type="entry name" value="RCCNDNSATION"/>
</dbReference>
<feature type="compositionally biased region" description="Acidic residues" evidence="4">
    <location>
        <begin position="209"/>
        <end position="221"/>
    </location>
</feature>
<dbReference type="GO" id="GO:0005085">
    <property type="term" value="F:guanyl-nucleotide exchange factor activity"/>
    <property type="evidence" value="ECO:0007669"/>
    <property type="project" value="EnsemblFungi"/>
</dbReference>
<dbReference type="PANTHER" id="PTHR45982:SF1">
    <property type="entry name" value="REGULATOR OF CHROMOSOME CONDENSATION"/>
    <property type="match status" value="1"/>
</dbReference>
<dbReference type="PANTHER" id="PTHR45982">
    <property type="entry name" value="REGULATOR OF CHROMOSOME CONDENSATION"/>
    <property type="match status" value="1"/>
</dbReference>
<evidence type="ECO:0000313" key="6">
    <source>
        <dbReference type="EMBL" id="EXJ81121.1"/>
    </source>
</evidence>
<proteinExistence type="predicted"/>
<feature type="region of interest" description="Disordered" evidence="4">
    <location>
        <begin position="201"/>
        <end position="239"/>
    </location>
</feature>
<sequence>MASTRPRTAAAADASKKTTKTTTVAKAAKATKTAEATKPKAPARRLGTGVITVTPSEHHPRPKIHKRKAEDEVEDSPKANGIKRVKPQTVVPSPEPVKGKAVTKKTTTAKKTKAKAELNHAPTDKLNVYVFGEGSSGELGLGSAKGQTEVKRPRYNPNLSPDTVGIVGLSVGGMHTAALTHDNKILTWGVNDQGALGRDTTWDGGLRDMDDDAGSDSDSDSGSETAVNPKESTPSEVDLAGVPEGVVFTQIACTDSATFALTSEGEVYGWGTFRSNEGIFGFDPSTLIQLRPKLIKGLKNIIQLATGANHVLALQSNGIVYGWGSGQQNQLGRRILERRATNSLIPMPIGLPKKIIHVGAGAYNSFGVRDNGDVYSWGLNNFGQTGIPKEFDETGASKSSDVHHPIVIESLHGKGRVTCIHGGAHHTVAVTDKGELLVWGRLDGSQLGLKVSDLPQDDVVRDSAGHPRILTVPTQIPNIDAVYAAAGSDHGIAIDKNGKAYSWGFSTTYQTGQGTDEDVEVATLIDNTAVRDKKLVWAGAGGQFSVLAGLPTPVVNGVNGINGHA</sequence>
<feature type="repeat" description="RCC1" evidence="3">
    <location>
        <begin position="126"/>
        <end position="182"/>
    </location>
</feature>
<dbReference type="eggNOG" id="KOG1426">
    <property type="taxonomic scope" value="Eukaryota"/>
</dbReference>
<feature type="repeat" description="RCC1" evidence="3">
    <location>
        <begin position="498"/>
        <end position="551"/>
    </location>
</feature>
<feature type="region of interest" description="Disordered" evidence="4">
    <location>
        <begin position="1"/>
        <end position="109"/>
    </location>
</feature>
<comment type="caution">
    <text evidence="6">The sequence shown here is derived from an EMBL/GenBank/DDBJ whole genome shotgun (WGS) entry which is preliminary data.</text>
</comment>
<gene>
    <name evidence="6" type="ORF">A1O3_07409</name>
</gene>
<dbReference type="GO" id="GO:0032888">
    <property type="term" value="P:regulation of mitotic spindle elongation"/>
    <property type="evidence" value="ECO:0007669"/>
    <property type="project" value="EnsemblFungi"/>
</dbReference>
<dbReference type="GO" id="GO:0046827">
    <property type="term" value="P:positive regulation of protein export from nucleus"/>
    <property type="evidence" value="ECO:0007669"/>
    <property type="project" value="EnsemblFungi"/>
</dbReference>
<organism evidence="6 7">
    <name type="scientific">Capronia epimyces CBS 606.96</name>
    <dbReference type="NCBI Taxonomy" id="1182542"/>
    <lineage>
        <taxon>Eukaryota</taxon>
        <taxon>Fungi</taxon>
        <taxon>Dikarya</taxon>
        <taxon>Ascomycota</taxon>
        <taxon>Pezizomycotina</taxon>
        <taxon>Eurotiomycetes</taxon>
        <taxon>Chaetothyriomycetidae</taxon>
        <taxon>Chaetothyriales</taxon>
        <taxon>Herpotrichiellaceae</taxon>
        <taxon>Capronia</taxon>
    </lineage>
</organism>
<dbReference type="Gene3D" id="2.130.10.30">
    <property type="entry name" value="Regulator of chromosome condensation 1/beta-lactamase-inhibitor protein II"/>
    <property type="match status" value="1"/>
</dbReference>
<feature type="compositionally biased region" description="Polar residues" evidence="4">
    <location>
        <begin position="224"/>
        <end position="235"/>
    </location>
</feature>
<dbReference type="InterPro" id="IPR058923">
    <property type="entry name" value="RCC1-like_dom"/>
</dbReference>
<keyword evidence="7" id="KW-1185">Reference proteome</keyword>
<dbReference type="InterPro" id="IPR009091">
    <property type="entry name" value="RCC1/BLIP-II"/>
</dbReference>
<dbReference type="GO" id="GO:0000785">
    <property type="term" value="C:chromatin"/>
    <property type="evidence" value="ECO:0007669"/>
    <property type="project" value="EnsemblFungi"/>
</dbReference>
<dbReference type="GO" id="GO:1901673">
    <property type="term" value="P:regulation of mitotic spindle assembly"/>
    <property type="evidence" value="ECO:0007669"/>
    <property type="project" value="EnsemblFungi"/>
</dbReference>
<feature type="region of interest" description="Disordered" evidence="4">
    <location>
        <begin position="138"/>
        <end position="157"/>
    </location>
</feature>
<evidence type="ECO:0000256" key="4">
    <source>
        <dbReference type="SAM" id="MobiDB-lite"/>
    </source>
</evidence>
<feature type="repeat" description="RCC1" evidence="3">
    <location>
        <begin position="372"/>
        <end position="433"/>
    </location>
</feature>
<dbReference type="GO" id="GO:0101024">
    <property type="term" value="P:mitotic nuclear membrane organization"/>
    <property type="evidence" value="ECO:0007669"/>
    <property type="project" value="EnsemblFungi"/>
</dbReference>
<feature type="repeat" description="RCC1" evidence="3">
    <location>
        <begin position="183"/>
        <end position="264"/>
    </location>
</feature>
<feature type="compositionally biased region" description="Low complexity" evidence="4">
    <location>
        <begin position="20"/>
        <end position="40"/>
    </location>
</feature>
<dbReference type="OrthoDB" id="61110at2759"/>
<accession>W9XVT3</accession>
<feature type="repeat" description="RCC1" evidence="3">
    <location>
        <begin position="265"/>
        <end position="317"/>
    </location>
</feature>
<feature type="compositionally biased region" description="Low complexity" evidence="4">
    <location>
        <begin position="1"/>
        <end position="13"/>
    </location>
</feature>
<feature type="repeat" description="RCC1" evidence="3">
    <location>
        <begin position="434"/>
        <end position="497"/>
    </location>
</feature>
<evidence type="ECO:0000256" key="1">
    <source>
        <dbReference type="ARBA" id="ARBA00022658"/>
    </source>
</evidence>
<feature type="domain" description="RCC1-like" evidence="5">
    <location>
        <begin position="128"/>
        <end position="547"/>
    </location>
</feature>
<dbReference type="RefSeq" id="XP_007735709.1">
    <property type="nucleotide sequence ID" value="XM_007737519.1"/>
</dbReference>
<dbReference type="InterPro" id="IPR000408">
    <property type="entry name" value="Reg_chr_condens"/>
</dbReference>
<dbReference type="GO" id="GO:0031291">
    <property type="term" value="P:Ran protein signal transduction"/>
    <property type="evidence" value="ECO:0007669"/>
    <property type="project" value="EnsemblFungi"/>
</dbReference>
<dbReference type="PROSITE" id="PS50012">
    <property type="entry name" value="RCC1_3"/>
    <property type="match status" value="7"/>
</dbReference>
<dbReference type="STRING" id="1182542.W9XVT3"/>
<dbReference type="PROSITE" id="PS00626">
    <property type="entry name" value="RCC1_2"/>
    <property type="match status" value="1"/>
</dbReference>
<dbReference type="SUPFAM" id="SSF50985">
    <property type="entry name" value="RCC1/BLIP-II"/>
    <property type="match status" value="1"/>
</dbReference>
<dbReference type="InterPro" id="IPR051553">
    <property type="entry name" value="Ran_GTPase-activating"/>
</dbReference>
<evidence type="ECO:0000313" key="7">
    <source>
        <dbReference type="Proteomes" id="UP000019478"/>
    </source>
</evidence>
<keyword evidence="1" id="KW-0344">Guanine-nucleotide releasing factor</keyword>
<evidence type="ECO:0000259" key="5">
    <source>
        <dbReference type="Pfam" id="PF25390"/>
    </source>
</evidence>
<dbReference type="GeneID" id="19171509"/>
<dbReference type="HOGENOM" id="CLU_005210_4_0_1"/>
<evidence type="ECO:0000256" key="3">
    <source>
        <dbReference type="PROSITE-ProRule" id="PRU00235"/>
    </source>
</evidence>
<name>W9XVT3_9EURO</name>
<protein>
    <recommendedName>
        <fullName evidence="5">RCC1-like domain-containing protein</fullName>
    </recommendedName>
</protein>
<evidence type="ECO:0000256" key="2">
    <source>
        <dbReference type="ARBA" id="ARBA00022737"/>
    </source>
</evidence>
<dbReference type="GO" id="GO:0007096">
    <property type="term" value="P:regulation of exit from mitosis"/>
    <property type="evidence" value="ECO:0007669"/>
    <property type="project" value="EnsemblFungi"/>
</dbReference>
<dbReference type="Proteomes" id="UP000019478">
    <property type="component" value="Unassembled WGS sequence"/>
</dbReference>
<dbReference type="Pfam" id="PF25390">
    <property type="entry name" value="WD40_RLD"/>
    <property type="match status" value="1"/>
</dbReference>
<dbReference type="AlphaFoldDB" id="W9XVT3"/>
<dbReference type="GO" id="GO:0005737">
    <property type="term" value="C:cytoplasm"/>
    <property type="evidence" value="ECO:0007669"/>
    <property type="project" value="EnsemblFungi"/>
</dbReference>
<dbReference type="EMBL" id="AMGY01000006">
    <property type="protein sequence ID" value="EXJ81121.1"/>
    <property type="molecule type" value="Genomic_DNA"/>
</dbReference>
<keyword evidence="2" id="KW-0677">Repeat</keyword>